<dbReference type="PANTHER" id="PTHR48090:SF1">
    <property type="entry name" value="PROPHAGE BACTOPRENOL GLUCOSYL TRANSFERASE HOMOLOG"/>
    <property type="match status" value="1"/>
</dbReference>
<dbReference type="PANTHER" id="PTHR48090">
    <property type="entry name" value="UNDECAPRENYL-PHOSPHATE 4-DEOXY-4-FORMAMIDO-L-ARABINOSE TRANSFERASE-RELATED"/>
    <property type="match status" value="1"/>
</dbReference>
<evidence type="ECO:0000313" key="8">
    <source>
        <dbReference type="EMBL" id="SFK88295.1"/>
    </source>
</evidence>
<evidence type="ECO:0000256" key="4">
    <source>
        <dbReference type="ARBA" id="ARBA00022692"/>
    </source>
</evidence>
<accession>A0A1I4D582</accession>
<name>A0A1I4D582_9GAMM</name>
<keyword evidence="3 8" id="KW-0808">Transferase</keyword>
<dbReference type="AlphaFoldDB" id="A0A1I4D582"/>
<evidence type="ECO:0000313" key="9">
    <source>
        <dbReference type="Proteomes" id="UP000198725"/>
    </source>
</evidence>
<reference evidence="9" key="1">
    <citation type="submission" date="2016-10" db="EMBL/GenBank/DDBJ databases">
        <authorList>
            <person name="Varghese N."/>
            <person name="Submissions S."/>
        </authorList>
    </citation>
    <scope>NUCLEOTIDE SEQUENCE [LARGE SCALE GENOMIC DNA]</scope>
    <source>
        <strain evidence="9">MO64</strain>
    </source>
</reference>
<comment type="subcellular location">
    <subcellularLocation>
        <location evidence="1">Membrane</location>
        <topology evidence="1">Multi-pass membrane protein</topology>
    </subcellularLocation>
</comment>
<gene>
    <name evidence="8" type="ORF">SAMN05192579_10874</name>
</gene>
<keyword evidence="6 7" id="KW-0472">Membrane</keyword>
<keyword evidence="5 7" id="KW-1133">Transmembrane helix</keyword>
<dbReference type="GO" id="GO:0005886">
    <property type="term" value="C:plasma membrane"/>
    <property type="evidence" value="ECO:0007669"/>
    <property type="project" value="TreeGrafter"/>
</dbReference>
<dbReference type="InterPro" id="IPR050256">
    <property type="entry name" value="Glycosyltransferase_2"/>
</dbReference>
<evidence type="ECO:0000256" key="2">
    <source>
        <dbReference type="ARBA" id="ARBA00022676"/>
    </source>
</evidence>
<organism evidence="8 9">
    <name type="scientific">Rhodanobacter glycinis</name>
    <dbReference type="NCBI Taxonomy" id="582702"/>
    <lineage>
        <taxon>Bacteria</taxon>
        <taxon>Pseudomonadati</taxon>
        <taxon>Pseudomonadota</taxon>
        <taxon>Gammaproteobacteria</taxon>
        <taxon>Lysobacterales</taxon>
        <taxon>Rhodanobacteraceae</taxon>
        <taxon>Rhodanobacter</taxon>
    </lineage>
</organism>
<protein>
    <submittedName>
        <fullName evidence="8">Dolichol-phosphate mannosyltransferase</fullName>
    </submittedName>
</protein>
<dbReference type="GO" id="GO:0016757">
    <property type="term" value="F:glycosyltransferase activity"/>
    <property type="evidence" value="ECO:0007669"/>
    <property type="project" value="UniProtKB-KW"/>
</dbReference>
<keyword evidence="2 8" id="KW-0328">Glycosyltransferase</keyword>
<keyword evidence="4 7" id="KW-0812">Transmembrane</keyword>
<keyword evidence="9" id="KW-1185">Reference proteome</keyword>
<dbReference type="EMBL" id="FOSR01000008">
    <property type="protein sequence ID" value="SFK88295.1"/>
    <property type="molecule type" value="Genomic_DNA"/>
</dbReference>
<proteinExistence type="predicted"/>
<feature type="transmembrane region" description="Helical" evidence="7">
    <location>
        <begin position="48"/>
        <end position="71"/>
    </location>
</feature>
<evidence type="ECO:0000256" key="1">
    <source>
        <dbReference type="ARBA" id="ARBA00004141"/>
    </source>
</evidence>
<feature type="transmembrane region" description="Helical" evidence="7">
    <location>
        <begin position="83"/>
        <end position="108"/>
    </location>
</feature>
<sequence>MLVQWTGFETVRVPVTHESRGHGKSGYNFRRLLRLGLNIALSYSDKPLMLVVSLALCSAVLAIGVAAYSIMSYVEGKTQVAGFTSIVASVWLIGSAMLGSIGVVGLYVGRLFNSAKGRPHFVIAEKVGKQ</sequence>
<evidence type="ECO:0000256" key="5">
    <source>
        <dbReference type="ARBA" id="ARBA00022989"/>
    </source>
</evidence>
<evidence type="ECO:0000256" key="3">
    <source>
        <dbReference type="ARBA" id="ARBA00022679"/>
    </source>
</evidence>
<evidence type="ECO:0000256" key="6">
    <source>
        <dbReference type="ARBA" id="ARBA00023136"/>
    </source>
</evidence>
<dbReference type="Proteomes" id="UP000198725">
    <property type="component" value="Unassembled WGS sequence"/>
</dbReference>
<evidence type="ECO:0000256" key="7">
    <source>
        <dbReference type="SAM" id="Phobius"/>
    </source>
</evidence>